<dbReference type="EMBL" id="MARB01000012">
    <property type="protein sequence ID" value="ODJ87453.1"/>
    <property type="molecule type" value="Genomic_DNA"/>
</dbReference>
<dbReference type="AlphaFoldDB" id="A0A7Z0VKT8"/>
<reference evidence="3 4" key="1">
    <citation type="submission" date="2016-06" db="EMBL/GenBank/DDBJ databases">
        <title>Genome sequence of endosymbiont of Candidatus Endolucinida thiodiazotropha.</title>
        <authorList>
            <person name="Poehlein A."/>
            <person name="Koenig S."/>
            <person name="Heiden S.E."/>
            <person name="Thuermer A."/>
            <person name="Voget S."/>
            <person name="Daniel R."/>
            <person name="Markert S."/>
            <person name="Gros O."/>
            <person name="Schweder T."/>
        </authorList>
    </citation>
    <scope>NUCLEOTIDE SEQUENCE [LARGE SCALE GENOMIC DNA]</scope>
    <source>
        <strain evidence="3 4">COS</strain>
    </source>
</reference>
<organism evidence="3 4">
    <name type="scientific">Candidatus Thiodiazotropha endolucinida</name>
    <dbReference type="NCBI Taxonomy" id="1655433"/>
    <lineage>
        <taxon>Bacteria</taxon>
        <taxon>Pseudomonadati</taxon>
        <taxon>Pseudomonadota</taxon>
        <taxon>Gammaproteobacteria</taxon>
        <taxon>Chromatiales</taxon>
        <taxon>Sedimenticolaceae</taxon>
        <taxon>Candidatus Thiodiazotropha</taxon>
    </lineage>
</organism>
<evidence type="ECO:0000313" key="3">
    <source>
        <dbReference type="EMBL" id="ODJ87453.1"/>
    </source>
</evidence>
<accession>A0A7Z0VKT8</accession>
<gene>
    <name evidence="3" type="ORF">CODIS_24280</name>
</gene>
<dbReference type="RefSeq" id="WP_069125058.1">
    <property type="nucleotide sequence ID" value="NZ_MARB01000012.1"/>
</dbReference>
<evidence type="ECO:0000313" key="4">
    <source>
        <dbReference type="Proteomes" id="UP000094769"/>
    </source>
</evidence>
<comment type="caution">
    <text evidence="3">The sequence shown here is derived from an EMBL/GenBank/DDBJ whole genome shotgun (WGS) entry which is preliminary data.</text>
</comment>
<dbReference type="Proteomes" id="UP000094769">
    <property type="component" value="Unassembled WGS sequence"/>
</dbReference>
<keyword evidence="1" id="KW-1133">Transmembrane helix</keyword>
<dbReference type="InterPro" id="IPR007345">
    <property type="entry name" value="Polysacch_pyruvyl_Trfase"/>
</dbReference>
<feature type="domain" description="Polysaccharide pyruvyl transferase" evidence="2">
    <location>
        <begin position="14"/>
        <end position="351"/>
    </location>
</feature>
<evidence type="ECO:0000256" key="1">
    <source>
        <dbReference type="SAM" id="Phobius"/>
    </source>
</evidence>
<name>A0A7Z0VKT8_9GAMM</name>
<dbReference type="PANTHER" id="PTHR36836">
    <property type="entry name" value="COLANIC ACID BIOSYNTHESIS PROTEIN WCAK"/>
    <property type="match status" value="1"/>
</dbReference>
<sequence>MKTISIIAATVSGNRGAEAMLTTTMGRIRDRYPEANFNIYTYYPRRDQELINDSRIQVYSADPLYLVTVLLPCSLLLMLLNSLRLKVLARLIPESARSLGSSDVLIDLAGVAFIDGREKFLPYNVLTLVPAFLLDTPVVKFSQAAGPFNNPLNHFLARHTLSRIDQIFARGATTHQHLQSLSLDNCYVEPVADVAFLHQPQDMISDESRQQLAALSNRLQREGRELIGICPSSVLAAMSQRQDNSYHHQIVTLCRQLLAQGYAILLYPNATRKDEMSKLRNNDLPVIRDIVNQVEGDNNGSAPIYYVDFDVNTPGIKLLMSYCRLVMVSRFHAMIAALASGQPVIVLGWSHKYQEVMDYFKLGDLVFDFSQLNSELMMETIRHTLDNEPSICQKIKKQQEHAMASAYKQFAYLFNLLDQGKSCK</sequence>
<keyword evidence="1" id="KW-0472">Membrane</keyword>
<keyword evidence="4" id="KW-1185">Reference proteome</keyword>
<dbReference type="OrthoDB" id="6058856at2"/>
<feature type="transmembrane region" description="Helical" evidence="1">
    <location>
        <begin position="64"/>
        <end position="83"/>
    </location>
</feature>
<proteinExistence type="predicted"/>
<dbReference type="PANTHER" id="PTHR36836:SF1">
    <property type="entry name" value="COLANIC ACID BIOSYNTHESIS PROTEIN WCAK"/>
    <property type="match status" value="1"/>
</dbReference>
<protein>
    <submittedName>
        <fullName evidence="3">Colanic acid biosynthesis protein</fullName>
    </submittedName>
</protein>
<evidence type="ECO:0000259" key="2">
    <source>
        <dbReference type="Pfam" id="PF04230"/>
    </source>
</evidence>
<keyword evidence="1" id="KW-0812">Transmembrane</keyword>
<dbReference type="Pfam" id="PF04230">
    <property type="entry name" value="PS_pyruv_trans"/>
    <property type="match status" value="1"/>
</dbReference>